<dbReference type="InterPro" id="IPR015158">
    <property type="entry name" value="Bud22_dom"/>
</dbReference>
<evidence type="ECO:0000313" key="12">
    <source>
        <dbReference type="EMBL" id="SPQ97211.1"/>
    </source>
</evidence>
<dbReference type="GO" id="GO:0046513">
    <property type="term" value="P:ceramide biosynthetic process"/>
    <property type="evidence" value="ECO:0007669"/>
    <property type="project" value="TreeGrafter"/>
</dbReference>
<reference evidence="12 13" key="1">
    <citation type="submission" date="2018-03" db="EMBL/GenBank/DDBJ databases">
        <authorList>
            <person name="Fogelqvist J."/>
        </authorList>
    </citation>
    <scope>NUCLEOTIDE SEQUENCE [LARGE SCALE GENOMIC DNA]</scope>
</reference>
<feature type="compositionally biased region" description="Basic and acidic residues" evidence="9">
    <location>
        <begin position="393"/>
        <end position="403"/>
    </location>
</feature>
<feature type="binding site" evidence="7">
    <location>
        <position position="16"/>
    </location>
    <ligand>
        <name>Ca(2+)</name>
        <dbReference type="ChEBI" id="CHEBI:29108"/>
    </ligand>
</feature>
<keyword evidence="6 10" id="KW-0472">Membrane</keyword>
<feature type="binding site" evidence="8">
    <location>
        <position position="200"/>
    </location>
    <ligand>
        <name>Zn(2+)</name>
        <dbReference type="ChEBI" id="CHEBI:29105"/>
        <note>catalytic</note>
    </ligand>
</feature>
<feature type="domain" description="Bud22" evidence="11">
    <location>
        <begin position="409"/>
        <end position="450"/>
    </location>
</feature>
<keyword evidence="8" id="KW-0862">Zinc</keyword>
<dbReference type="GO" id="GO:0046872">
    <property type="term" value="F:metal ion binding"/>
    <property type="evidence" value="ECO:0007669"/>
    <property type="project" value="UniProtKB-KW"/>
</dbReference>
<dbReference type="Pfam" id="PF09073">
    <property type="entry name" value="BUD22"/>
    <property type="match status" value="1"/>
</dbReference>
<evidence type="ECO:0000256" key="10">
    <source>
        <dbReference type="SAM" id="Phobius"/>
    </source>
</evidence>
<feature type="binding site" evidence="8">
    <location>
        <position position="196"/>
    </location>
    <ligand>
        <name>Zn(2+)</name>
        <dbReference type="ChEBI" id="CHEBI:29105"/>
        <note>catalytic</note>
    </ligand>
</feature>
<dbReference type="GO" id="GO:0016811">
    <property type="term" value="F:hydrolase activity, acting on carbon-nitrogen (but not peptide) bonds, in linear amides"/>
    <property type="evidence" value="ECO:0007669"/>
    <property type="project" value="InterPro"/>
</dbReference>
<comment type="similarity">
    <text evidence="2">Belongs to the alkaline ceramidase family.</text>
</comment>
<evidence type="ECO:0000259" key="11">
    <source>
        <dbReference type="Pfam" id="PF09073"/>
    </source>
</evidence>
<keyword evidence="4" id="KW-0378">Hydrolase</keyword>
<gene>
    <name evidence="12" type="ORF">PLBR_LOCUS4426</name>
</gene>
<feature type="transmembrane region" description="Helical" evidence="10">
    <location>
        <begin position="196"/>
        <end position="216"/>
    </location>
</feature>
<keyword evidence="12" id="KW-0496">Mitochondrion</keyword>
<evidence type="ECO:0000313" key="13">
    <source>
        <dbReference type="Proteomes" id="UP000290189"/>
    </source>
</evidence>
<dbReference type="PANTHER" id="PTHR46187">
    <property type="entry name" value="ALKALINE CERAMIDASE 3"/>
    <property type="match status" value="1"/>
</dbReference>
<evidence type="ECO:0000256" key="1">
    <source>
        <dbReference type="ARBA" id="ARBA00004141"/>
    </source>
</evidence>
<evidence type="ECO:0000256" key="7">
    <source>
        <dbReference type="PIRSR" id="PIRSR608901-1"/>
    </source>
</evidence>
<keyword evidence="5 10" id="KW-1133">Transmembrane helix</keyword>
<keyword evidence="7" id="KW-0106">Calcium</keyword>
<accession>A0A3P3YAN8</accession>
<dbReference type="Pfam" id="PF05875">
    <property type="entry name" value="Ceramidase"/>
    <property type="match status" value="1"/>
</dbReference>
<dbReference type="GO" id="GO:0005789">
    <property type="term" value="C:endoplasmic reticulum membrane"/>
    <property type="evidence" value="ECO:0007669"/>
    <property type="project" value="TreeGrafter"/>
</dbReference>
<feature type="transmembrane region" description="Helical" evidence="10">
    <location>
        <begin position="28"/>
        <end position="45"/>
    </location>
</feature>
<dbReference type="InterPro" id="IPR008901">
    <property type="entry name" value="ACER"/>
</dbReference>
<feature type="region of interest" description="Disordered" evidence="9">
    <location>
        <begin position="393"/>
        <end position="432"/>
    </location>
</feature>
<keyword evidence="7" id="KW-0479">Metal-binding</keyword>
<comment type="cofactor">
    <cofactor evidence="8">
        <name>Zn(2+)</name>
        <dbReference type="ChEBI" id="CHEBI:29105"/>
    </cofactor>
</comment>
<organism evidence="12 13">
    <name type="scientific">Plasmodiophora brassicae</name>
    <name type="common">Clubroot disease agent</name>
    <dbReference type="NCBI Taxonomy" id="37360"/>
    <lineage>
        <taxon>Eukaryota</taxon>
        <taxon>Sar</taxon>
        <taxon>Rhizaria</taxon>
        <taxon>Endomyxa</taxon>
        <taxon>Phytomyxea</taxon>
        <taxon>Plasmodiophorida</taxon>
        <taxon>Plasmodiophoridae</taxon>
        <taxon>Plasmodiophora</taxon>
    </lineage>
</organism>
<protein>
    <recommendedName>
        <fullName evidence="11">Bud22 domain-containing protein</fullName>
    </recommendedName>
</protein>
<evidence type="ECO:0000256" key="9">
    <source>
        <dbReference type="SAM" id="MobiDB-lite"/>
    </source>
</evidence>
<evidence type="ECO:0000256" key="2">
    <source>
        <dbReference type="ARBA" id="ARBA00009780"/>
    </source>
</evidence>
<sequence length="491" mass="54517">MQTGYWPQTASVNWCEDDYVFTPYVAEFANSLSSLAMCVVGICGARLHRRAPLPFQCVFASIILMLDELPMLFVVAALLDILLEAYNGVEPSFWTRAAIGAHTACVCGLVATTSGSIQFAVFHLTFGTMEILCLYIMFKVFLRRRHGGADARMTSLFTQGIGLYAFGVSCWLIDLNLCIFINGGEHSWLPFDMYLHAWWHLAASLGLYWFTVFLLADRQDRTRKSSACCLSYKYSMRAIVWFDAYVTMSEGTIGPWRDLLKQFQAAPVKKKRLRLLRQTAKKAKTFLAQKTVRLLRSAQDRLGAACKAEPENAAAVAKSNAKQAKLAARLERTLAAVKAVDLDLLSVAAMVKLEGQSDPHALLERDSDQSDAVVGVMKDILKSSAMTRVIDEMRRGPNRKDADDGSSYSSSSTEIEECDRVRMNRPGQRARRALAERKYGAKAKHLVAQRNAAGPVRAQSKEPKVHPSWAAAQKQKALQATAAFTGTKTKF</sequence>
<evidence type="ECO:0000256" key="8">
    <source>
        <dbReference type="PIRSR" id="PIRSR608901-2"/>
    </source>
</evidence>
<feature type="transmembrane region" description="Helical" evidence="10">
    <location>
        <begin position="163"/>
        <end position="184"/>
    </location>
</feature>
<dbReference type="PANTHER" id="PTHR46187:SF3">
    <property type="entry name" value="ALKALINE CERAMIDASE 3"/>
    <property type="match status" value="1"/>
</dbReference>
<feature type="transmembrane region" description="Helical" evidence="10">
    <location>
        <begin position="57"/>
        <end position="79"/>
    </location>
</feature>
<feature type="binding site" evidence="7">
    <location>
        <position position="14"/>
    </location>
    <ligand>
        <name>Ca(2+)</name>
        <dbReference type="ChEBI" id="CHEBI:29108"/>
    </ligand>
</feature>
<feature type="binding site" evidence="7">
    <location>
        <position position="27"/>
    </location>
    <ligand>
        <name>Ca(2+)</name>
        <dbReference type="ChEBI" id="CHEBI:29108"/>
    </ligand>
</feature>
<feature type="region of interest" description="Disordered" evidence="9">
    <location>
        <begin position="446"/>
        <end position="470"/>
    </location>
</feature>
<keyword evidence="3 10" id="KW-0812">Transmembrane</keyword>
<proteinExistence type="inferred from homology"/>
<evidence type="ECO:0000256" key="5">
    <source>
        <dbReference type="ARBA" id="ARBA00022989"/>
    </source>
</evidence>
<comment type="subcellular location">
    <subcellularLocation>
        <location evidence="1">Membrane</location>
        <topology evidence="1">Multi-pass membrane protein</topology>
    </subcellularLocation>
</comment>
<dbReference type="AlphaFoldDB" id="A0A3P3YAN8"/>
<dbReference type="Proteomes" id="UP000290189">
    <property type="component" value="Unassembled WGS sequence"/>
</dbReference>
<name>A0A3P3YAN8_PLABS</name>
<evidence type="ECO:0000256" key="6">
    <source>
        <dbReference type="ARBA" id="ARBA00023136"/>
    </source>
</evidence>
<evidence type="ECO:0000256" key="3">
    <source>
        <dbReference type="ARBA" id="ARBA00022692"/>
    </source>
</evidence>
<evidence type="ECO:0000256" key="4">
    <source>
        <dbReference type="ARBA" id="ARBA00022801"/>
    </source>
</evidence>
<geneLocation type="mitochondrion" evidence="12"/>
<feature type="transmembrane region" description="Helical" evidence="10">
    <location>
        <begin position="119"/>
        <end position="142"/>
    </location>
</feature>
<dbReference type="EMBL" id="OVEO01000007">
    <property type="protein sequence ID" value="SPQ97211.1"/>
    <property type="molecule type" value="Genomic_DNA"/>
</dbReference>
<dbReference type="GO" id="GO:0046514">
    <property type="term" value="P:ceramide catabolic process"/>
    <property type="evidence" value="ECO:0007669"/>
    <property type="project" value="TreeGrafter"/>
</dbReference>